<name>A0ABX3K4U0_9GAMM</name>
<dbReference type="Proteomes" id="UP000189410">
    <property type="component" value="Unassembled WGS sequence"/>
</dbReference>
<comment type="caution">
    <text evidence="1">The sequence shown here is derived from an EMBL/GenBank/DDBJ whole genome shotgun (WGS) entry which is preliminary data.</text>
</comment>
<protein>
    <submittedName>
        <fullName evidence="1">Uncharacterized protein</fullName>
    </submittedName>
</protein>
<evidence type="ECO:0000313" key="2">
    <source>
        <dbReference type="Proteomes" id="UP000189410"/>
    </source>
</evidence>
<accession>A0ABX3K4U0</accession>
<dbReference type="RefSeq" id="WP_077668806.1">
    <property type="nucleotide sequence ID" value="NZ_MUFB01000048.1"/>
</dbReference>
<sequence>MKSALHPTVNKSITVVDYINEFGVKLDGNGHLRVRPFARCPACGSEMHTKGEANPTVDGVFSHQPNVNQFCPLKASAGQSYINLPPVDEDPNRAKALRDSFINNWKFHYGLMKGHLTVLSIFDFINLIKFADNKRIWSYRHVEEAQLPYIFLALKEFPPVKSKGKYIRRDWVRFWFDSRVRSLDDLWIETNGDWLMIKATYANPRSGGLPTHKQLKDIEIIQPDLGFLNTEEPKLADFVLKEMEKAFGV</sequence>
<keyword evidence="2" id="KW-1185">Reference proteome</keyword>
<organism evidence="1 2">
    <name type="scientific">Salinivibrio siamensis</name>
    <dbReference type="NCBI Taxonomy" id="414286"/>
    <lineage>
        <taxon>Bacteria</taxon>
        <taxon>Pseudomonadati</taxon>
        <taxon>Pseudomonadota</taxon>
        <taxon>Gammaproteobacteria</taxon>
        <taxon>Vibrionales</taxon>
        <taxon>Vibrionaceae</taxon>
        <taxon>Salinivibrio</taxon>
    </lineage>
</organism>
<evidence type="ECO:0000313" key="1">
    <source>
        <dbReference type="EMBL" id="OOE78817.1"/>
    </source>
</evidence>
<reference evidence="1 2" key="1">
    <citation type="journal article" date="2017" name="Genome Announc.">
        <title>Draft Genome Sequences of Salinivibrio proteolyticus, Salinivibrio sharmensis, Salinivibrio siamensis, Salinivibrio costicola subsp. alcaliphilus, Salinivibrio costicola subsp. vallismortis, and 29 New Isolates Belonging to the Genus Salinivibrio.</title>
        <authorList>
            <person name="Lopez-Hermoso C."/>
            <person name="de la Haba R.R."/>
            <person name="Sanchez-Porro C."/>
            <person name="Bayliss S.C."/>
            <person name="Feil E.J."/>
            <person name="Ventosa A."/>
        </authorList>
    </citation>
    <scope>NUCLEOTIDE SEQUENCE [LARGE SCALE GENOMIC DNA]</scope>
    <source>
        <strain evidence="1 2">JCM 14472</strain>
    </source>
</reference>
<proteinExistence type="predicted"/>
<gene>
    <name evidence="1" type="ORF">BZG73_15770</name>
</gene>
<dbReference type="EMBL" id="MUFB01000048">
    <property type="protein sequence ID" value="OOE78817.1"/>
    <property type="molecule type" value="Genomic_DNA"/>
</dbReference>